<feature type="region of interest" description="Disordered" evidence="4">
    <location>
        <begin position="322"/>
        <end position="346"/>
    </location>
</feature>
<dbReference type="Pfam" id="PF24965">
    <property type="entry name" value="TRS130_4HB"/>
    <property type="match status" value="1"/>
</dbReference>
<feature type="domain" description="DUF7077" evidence="7">
    <location>
        <begin position="910"/>
        <end position="1029"/>
    </location>
</feature>
<feature type="domain" description="TRAPPC10/Trs130 N-terminal" evidence="6">
    <location>
        <begin position="9"/>
        <end position="299"/>
    </location>
</feature>
<evidence type="ECO:0000313" key="9">
    <source>
        <dbReference type="EMBL" id="KAF3897773.1"/>
    </source>
</evidence>
<dbReference type="InterPro" id="IPR056916">
    <property type="entry name" value="NTS_TR130"/>
</dbReference>
<dbReference type="PANTHER" id="PTHR13251">
    <property type="entry name" value="EPILEPSY HOLOPROSENCEPHALY CANDIDATE 1/TMEM1"/>
    <property type="match status" value="1"/>
</dbReference>
<evidence type="ECO:0000313" key="10">
    <source>
        <dbReference type="Proteomes" id="UP000749309"/>
    </source>
</evidence>
<name>A0A9P5CWI4_9EURO</name>
<sequence>MDATPHLNSNNVTVEYTDPFGLFPQVKPLLSKVLPLRNLHWKSSTRPVRSIDSLQIDFKPAHTVADDQKRLSDGASGAVSQRRHQIPGLLQTPYLKIYLLRCDDNETYKTTSRKTLREWIKTRTSAAPTGPDNHDAFEWLILHVIPSTAPSPEVTEKAAPSKWPGRGSTSVLEKVKADFNGSSKTAVDRVAQLRIPKADADKKQPELTAQLDDLVAKLKYFILTSFDLRVGQYEADIREKDSQRSLPGWNFCTFFILKEGLSLGLENVGLFEDALIGYDELAVGLDSALRDQISGTGDQHGGTFLNYSKDLKSKAEAALAAKFSDKEEGSSSSEDENDEEDDNCEDRDQLFSNPIALDQDIFPLQPQQKPYRDMILANNISVFDFRVYIFSRQLLLLLKAARSPPSNRQSGSQKNAEKHNLTLLAEICERASEFITLACRTLRKDVETGLAQLEQAPDPSRKEDIITNIVSSWAYAAVSQVLIQTSTKSLEIPKVSIRTSKDLVDAAILTSFATGARTGVPKRTSSLMSPTSRPNSGLALSPLGSIMSAPQKSGGIELAAAQAGLYHLARCQLGALGRRRGWGNRWHSMPLLLNKKNGFTEVSLNDEPMDKRRPPGVSTSAGVETPCLALSVKSKNNFNCLYERITDQIFRHNVAANRFKSAEIMMADIALLKYETGDYALAASYFHQLSNFYRSNGWETLEGTMVELYSRCLKQLDRKDEFVDALLRLLGIYSSTIQPSLTLQSNMGCKVEEYVEDLFAVSQSLPKTFPVLIKDFFRDIQVQPGISHFQDRDGFQAQLSLRYALGENIKIDNVKMRLVNALEIPNNELWLENSDSTVVKSKGTKILLDSSTTVHGKYYVDRIEMRAGNITFTHDYDNQVAASHILQDTTNKSLNSETERPYVVCFPAVDAFVGKVSQSRAINLVGHRSLDIELSSGWNDISTGCLRLRPATAGLRLIISESSLIDGRITLCEEIKGGRICFTSFARSSTATLQVPYTMEGTQTSLSVSVEVEYVTPKGHFDYISSSSVVSTLPVSVNVQDLFQDEQLFSRFSISPGMLIPIRVFGCEMKSSGKYDVQTSVQEGEVMDVFPKQPASLLYKIRPRDDFQPDKGSGSTRPLSLSIEFACLNEECLSVLEDRFTKDVEASAFAGMKQLLVPFLQTAFSAIWTAHTLETIGLTREIEVYSYERMQWREAVESMDGDTQTQLVQWLREWHNTNKTIPLPNSRPVNAVRHITIPVDIPDVQVVHTARLVLKDIPPGQTHVGVDDMIPAELIIRHTRRWCEAAEQEPQSSLEFTYEIIASPDVWVIGGRRRGNFTCAEGEEKRFQLLLLPQRAGHLLLPSVDIKSFATGPGEQHQHQYQHQQHRLSSPTGGEHLLQPDNSFAPRPRRLISSELDYRSHGETVLVSADLQMTTINLDGFGDAAAGSWHDAERKTDAAVA</sequence>
<organism evidence="9 10">
    <name type="scientific">Trichophyton interdigitale</name>
    <dbReference type="NCBI Taxonomy" id="101480"/>
    <lineage>
        <taxon>Eukaryota</taxon>
        <taxon>Fungi</taxon>
        <taxon>Dikarya</taxon>
        <taxon>Ascomycota</taxon>
        <taxon>Pezizomycotina</taxon>
        <taxon>Eurotiomycetes</taxon>
        <taxon>Eurotiomycetidae</taxon>
        <taxon>Onygenales</taxon>
        <taxon>Arthrodermataceae</taxon>
        <taxon>Trichophyton</taxon>
    </lineage>
</organism>
<dbReference type="Proteomes" id="UP000749309">
    <property type="component" value="Unassembled WGS sequence"/>
</dbReference>
<feature type="compositionally biased region" description="Acidic residues" evidence="4">
    <location>
        <begin position="333"/>
        <end position="345"/>
    </location>
</feature>
<reference evidence="9" key="1">
    <citation type="submission" date="2020-03" db="EMBL/GenBank/DDBJ databases">
        <title>Whole Genome Sequence of Trichophyton interdigitale from India.</title>
        <authorList>
            <person name="Kumar P."/>
        </authorList>
    </citation>
    <scope>NUCLEOTIDE SEQUENCE</scope>
    <source>
        <strain evidence="9">UCMS-IGIB-CI14</strain>
    </source>
</reference>
<gene>
    <name evidence="9" type="ORF">GY632_2116</name>
</gene>
<comment type="subcellular location">
    <subcellularLocation>
        <location evidence="1">Golgi apparatus</location>
    </subcellularLocation>
</comment>
<accession>A0A9P5CWI4</accession>
<dbReference type="GO" id="GO:0006891">
    <property type="term" value="P:intra-Golgi vesicle-mediated transport"/>
    <property type="evidence" value="ECO:0007669"/>
    <property type="project" value="TreeGrafter"/>
</dbReference>
<dbReference type="Pfam" id="PF23036">
    <property type="entry name" value="TRAPPC10_1st"/>
    <property type="match status" value="2"/>
</dbReference>
<evidence type="ECO:0000256" key="2">
    <source>
        <dbReference type="ARBA" id="ARBA00022448"/>
    </source>
</evidence>
<feature type="region of interest" description="Disordered" evidence="4">
    <location>
        <begin position="1351"/>
        <end position="1386"/>
    </location>
</feature>
<comment type="caution">
    <text evidence="9">The sequence shown here is derived from an EMBL/GenBank/DDBJ whole genome shotgun (WGS) entry which is preliminary data.</text>
</comment>
<dbReference type="PANTHER" id="PTHR13251:SF3">
    <property type="entry name" value="TRAFFICKING PROTEIN PARTICLE COMPLEX SUBUNIT 10"/>
    <property type="match status" value="1"/>
</dbReference>
<dbReference type="InterPro" id="IPR045126">
    <property type="entry name" value="TRAPPC10/Trs130"/>
</dbReference>
<dbReference type="GO" id="GO:0005829">
    <property type="term" value="C:cytosol"/>
    <property type="evidence" value="ECO:0007669"/>
    <property type="project" value="GOC"/>
</dbReference>
<evidence type="ECO:0000256" key="3">
    <source>
        <dbReference type="ARBA" id="ARBA00023034"/>
    </source>
</evidence>
<feature type="domain" description="TRAPPC10/Trs130 C-terminal" evidence="5">
    <location>
        <begin position="1238"/>
        <end position="1407"/>
    </location>
</feature>
<protein>
    <submittedName>
        <fullName evidence="9">TRAPP II complex, TRAPPC10</fullName>
    </submittedName>
</protein>
<keyword evidence="3" id="KW-0333">Golgi apparatus</keyword>
<dbReference type="GO" id="GO:1990071">
    <property type="term" value="C:TRAPPII protein complex"/>
    <property type="evidence" value="ECO:0007669"/>
    <property type="project" value="InterPro"/>
</dbReference>
<dbReference type="InterPro" id="IPR022233">
    <property type="entry name" value="TRAPPC10/Trs130_C"/>
</dbReference>
<keyword evidence="2" id="KW-0813">Transport</keyword>
<dbReference type="Pfam" id="PF12584">
    <property type="entry name" value="TRAPPC10"/>
    <property type="match status" value="1"/>
</dbReference>
<feature type="domain" description="Trs130 NTS" evidence="8">
    <location>
        <begin position="631"/>
        <end position="719"/>
    </location>
</feature>
<dbReference type="InterPro" id="IPR055505">
    <property type="entry name" value="DUF7077"/>
</dbReference>
<dbReference type="Pfam" id="PF24967">
    <property type="entry name" value="NTS_TR130"/>
    <property type="match status" value="1"/>
</dbReference>
<evidence type="ECO:0000259" key="7">
    <source>
        <dbReference type="Pfam" id="PF23274"/>
    </source>
</evidence>
<dbReference type="EMBL" id="JAAQVJ010000047">
    <property type="protein sequence ID" value="KAF3897773.1"/>
    <property type="molecule type" value="Genomic_DNA"/>
</dbReference>
<feature type="domain" description="TRAPPC10/Trs130 N-terminal" evidence="6">
    <location>
        <begin position="355"/>
        <end position="402"/>
    </location>
</feature>
<evidence type="ECO:0000259" key="6">
    <source>
        <dbReference type="Pfam" id="PF23036"/>
    </source>
</evidence>
<proteinExistence type="predicted"/>
<dbReference type="InterPro" id="IPR056913">
    <property type="entry name" value="TRAPPC10/Trs130_N"/>
</dbReference>
<evidence type="ECO:0000256" key="1">
    <source>
        <dbReference type="ARBA" id="ARBA00004555"/>
    </source>
</evidence>
<dbReference type="Pfam" id="PF23274">
    <property type="entry name" value="DUF7077"/>
    <property type="match status" value="1"/>
</dbReference>
<dbReference type="GO" id="GO:0034498">
    <property type="term" value="P:early endosome to Golgi transport"/>
    <property type="evidence" value="ECO:0007669"/>
    <property type="project" value="TreeGrafter"/>
</dbReference>
<evidence type="ECO:0000259" key="5">
    <source>
        <dbReference type="Pfam" id="PF12584"/>
    </source>
</evidence>
<evidence type="ECO:0000256" key="4">
    <source>
        <dbReference type="SAM" id="MobiDB-lite"/>
    </source>
</evidence>
<evidence type="ECO:0000259" key="8">
    <source>
        <dbReference type="Pfam" id="PF24967"/>
    </source>
</evidence>